<dbReference type="Proteomes" id="UP001147747">
    <property type="component" value="Unassembled WGS sequence"/>
</dbReference>
<evidence type="ECO:0000256" key="2">
    <source>
        <dbReference type="ARBA" id="ARBA00023242"/>
    </source>
</evidence>
<organism evidence="3 4">
    <name type="scientific">Penicillium cosmopolitanum</name>
    <dbReference type="NCBI Taxonomy" id="1131564"/>
    <lineage>
        <taxon>Eukaryota</taxon>
        <taxon>Fungi</taxon>
        <taxon>Dikarya</taxon>
        <taxon>Ascomycota</taxon>
        <taxon>Pezizomycotina</taxon>
        <taxon>Eurotiomycetes</taxon>
        <taxon>Eurotiomycetidae</taxon>
        <taxon>Eurotiales</taxon>
        <taxon>Aspergillaceae</taxon>
        <taxon>Penicillium</taxon>
    </lineage>
</organism>
<reference evidence="3" key="1">
    <citation type="submission" date="2022-12" db="EMBL/GenBank/DDBJ databases">
        <authorList>
            <person name="Petersen C."/>
        </authorList>
    </citation>
    <scope>NUCLEOTIDE SEQUENCE</scope>
    <source>
        <strain evidence="3">IBT 29677</strain>
    </source>
</reference>
<dbReference type="Pfam" id="PF11951">
    <property type="entry name" value="Fungal_trans_2"/>
    <property type="match status" value="2"/>
</dbReference>
<dbReference type="GO" id="GO:0045944">
    <property type="term" value="P:positive regulation of transcription by RNA polymerase II"/>
    <property type="evidence" value="ECO:0007669"/>
    <property type="project" value="TreeGrafter"/>
</dbReference>
<dbReference type="GeneID" id="81371967"/>
<keyword evidence="2" id="KW-0539">Nucleus</keyword>
<evidence type="ECO:0000256" key="1">
    <source>
        <dbReference type="ARBA" id="ARBA00004123"/>
    </source>
</evidence>
<evidence type="ECO:0000313" key="3">
    <source>
        <dbReference type="EMBL" id="KAJ5385809.1"/>
    </source>
</evidence>
<dbReference type="GO" id="GO:0003700">
    <property type="term" value="F:DNA-binding transcription factor activity"/>
    <property type="evidence" value="ECO:0007669"/>
    <property type="project" value="TreeGrafter"/>
</dbReference>
<keyword evidence="4" id="KW-1185">Reference proteome</keyword>
<dbReference type="RefSeq" id="XP_056483607.1">
    <property type="nucleotide sequence ID" value="XM_056632987.1"/>
</dbReference>
<dbReference type="PANTHER" id="PTHR37534">
    <property type="entry name" value="TRANSCRIPTIONAL ACTIVATOR PROTEIN UGA3"/>
    <property type="match status" value="1"/>
</dbReference>
<gene>
    <name evidence="3" type="ORF">N7509_008350</name>
</gene>
<comment type="subcellular location">
    <subcellularLocation>
        <location evidence="1">Nucleus</location>
    </subcellularLocation>
</comment>
<accession>A0A9W9VMF2</accession>
<sequence length="394" mass="44562">MSAVLALSGAQFEAHHDTNIAKATLRARHRALEGCRYMLSCSASLMDPKNSSPGESSTDESNSNNILLILACCICLLLYEKLVGDGKANWMPHLAFLAVLFDRLESPGNYRILVSMQRGDQQRQAFEFIHHLFLYNDLLHSTAQRKSTLSKFYLRPAKSAELISNIPFVEGMIQAPPVQWNDDSTKYGRFYYPYLVAQISAGIETVSDACIDAWDGRLDWLPSFSLLGIRLSSNPAPSVKNIQIPDIDQRTNRMDVESYSLIKSLYMDTAKVYLRQCLRRRQGRQSLSQCGLKTVDLACHATSLISQLPDGSRFENVLLWPIGIVGPELTAAKGSEREYIIDRLRALEQRFQMKHFERVREVIIKGWNRSALLSSFNANFRSDDGYDDDVFLFG</sequence>
<dbReference type="PANTHER" id="PTHR37534:SF7">
    <property type="entry name" value="TRANSCRIPTIONAL ACTIVATOR PROTEIN UGA3"/>
    <property type="match status" value="1"/>
</dbReference>
<evidence type="ECO:0000313" key="4">
    <source>
        <dbReference type="Proteomes" id="UP001147747"/>
    </source>
</evidence>
<dbReference type="GO" id="GO:0000976">
    <property type="term" value="F:transcription cis-regulatory region binding"/>
    <property type="evidence" value="ECO:0007669"/>
    <property type="project" value="TreeGrafter"/>
</dbReference>
<name>A0A9W9VMF2_9EURO</name>
<reference evidence="3" key="2">
    <citation type="journal article" date="2023" name="IMA Fungus">
        <title>Comparative genomic study of the Penicillium genus elucidates a diverse pangenome and 15 lateral gene transfer events.</title>
        <authorList>
            <person name="Petersen C."/>
            <person name="Sorensen T."/>
            <person name="Nielsen M.R."/>
            <person name="Sondergaard T.E."/>
            <person name="Sorensen J.L."/>
            <person name="Fitzpatrick D.A."/>
            <person name="Frisvad J.C."/>
            <person name="Nielsen K.L."/>
        </authorList>
    </citation>
    <scope>NUCLEOTIDE SEQUENCE</scope>
    <source>
        <strain evidence="3">IBT 29677</strain>
    </source>
</reference>
<dbReference type="GO" id="GO:0005634">
    <property type="term" value="C:nucleus"/>
    <property type="evidence" value="ECO:0007669"/>
    <property type="project" value="UniProtKB-SubCell"/>
</dbReference>
<dbReference type="EMBL" id="JAPZBU010000009">
    <property type="protein sequence ID" value="KAJ5385809.1"/>
    <property type="molecule type" value="Genomic_DNA"/>
</dbReference>
<proteinExistence type="predicted"/>
<dbReference type="InterPro" id="IPR021858">
    <property type="entry name" value="Fun_TF"/>
</dbReference>
<dbReference type="AlphaFoldDB" id="A0A9W9VMF2"/>
<protein>
    <submittedName>
        <fullName evidence="3">Uncharacterized protein</fullName>
    </submittedName>
</protein>
<comment type="caution">
    <text evidence="3">The sequence shown here is derived from an EMBL/GenBank/DDBJ whole genome shotgun (WGS) entry which is preliminary data.</text>
</comment>
<dbReference type="OrthoDB" id="3251668at2759"/>